<accession>A0A3R5YUW5</accession>
<evidence type="ECO:0000256" key="1">
    <source>
        <dbReference type="SAM" id="MobiDB-lite"/>
    </source>
</evidence>
<feature type="region of interest" description="Disordered" evidence="1">
    <location>
        <begin position="88"/>
        <end position="112"/>
    </location>
</feature>
<protein>
    <submittedName>
        <fullName evidence="2">Uncharacterized protein</fullName>
    </submittedName>
</protein>
<name>A0A3R5YUW5_9FIRM</name>
<reference evidence="2 3" key="1">
    <citation type="submission" date="2018-08" db="EMBL/GenBank/DDBJ databases">
        <title>A genome reference for cultivated species of the human gut microbiota.</title>
        <authorList>
            <person name="Zou Y."/>
            <person name="Xue W."/>
            <person name="Luo G."/>
        </authorList>
    </citation>
    <scope>NUCLEOTIDE SEQUENCE [LARGE SCALE GENOMIC DNA]</scope>
    <source>
        <strain evidence="2 3">AF22-21</strain>
    </source>
</reference>
<dbReference type="AlphaFoldDB" id="A0A3R5YUW5"/>
<evidence type="ECO:0000313" key="3">
    <source>
        <dbReference type="Proteomes" id="UP000283295"/>
    </source>
</evidence>
<comment type="caution">
    <text evidence="2">The sequence shown here is derived from an EMBL/GenBank/DDBJ whole genome shotgun (WGS) entry which is preliminary data.</text>
</comment>
<dbReference type="EMBL" id="QRVK01000006">
    <property type="protein sequence ID" value="RGS43480.1"/>
    <property type="molecule type" value="Genomic_DNA"/>
</dbReference>
<dbReference type="OrthoDB" id="2087690at2"/>
<proteinExistence type="predicted"/>
<gene>
    <name evidence="2" type="ORF">DWX94_03970</name>
</gene>
<sequence>MSKSTDEQLNFYQCIQLLDALVANDQIQQDPQNKQNILVYRSAGEDTPEGWYSQNLMSAASELANQPDGQKILLDRLQEVTGQQIELERTPPFADMGLNPSKQHTKENLERD</sequence>
<dbReference type="Proteomes" id="UP000283295">
    <property type="component" value="Unassembled WGS sequence"/>
</dbReference>
<evidence type="ECO:0000313" key="2">
    <source>
        <dbReference type="EMBL" id="RGS43480.1"/>
    </source>
</evidence>
<organism evidence="2 3">
    <name type="scientific">Coprococcus eutactus</name>
    <dbReference type="NCBI Taxonomy" id="33043"/>
    <lineage>
        <taxon>Bacteria</taxon>
        <taxon>Bacillati</taxon>
        <taxon>Bacillota</taxon>
        <taxon>Clostridia</taxon>
        <taxon>Lachnospirales</taxon>
        <taxon>Lachnospiraceae</taxon>
        <taxon>Coprococcus</taxon>
    </lineage>
</organism>